<evidence type="ECO:0000256" key="3">
    <source>
        <dbReference type="SAM" id="MobiDB-lite"/>
    </source>
</evidence>
<protein>
    <recommendedName>
        <fullName evidence="4">Chorein N-terminal domain-containing protein</fullName>
    </recommendedName>
</protein>
<reference evidence="5 6" key="1">
    <citation type="journal article" date="2015" name="Plant Cell">
        <title>Oil accumulation by the oleaginous diatom Fistulifera solaris as revealed by the genome and transcriptome.</title>
        <authorList>
            <person name="Tanaka T."/>
            <person name="Maeda Y."/>
            <person name="Veluchamy A."/>
            <person name="Tanaka M."/>
            <person name="Abida H."/>
            <person name="Marechal E."/>
            <person name="Bowler C."/>
            <person name="Muto M."/>
            <person name="Sunaga Y."/>
            <person name="Tanaka M."/>
            <person name="Yoshino T."/>
            <person name="Taniguchi T."/>
            <person name="Fukuda Y."/>
            <person name="Nemoto M."/>
            <person name="Matsumoto M."/>
            <person name="Wong P.S."/>
            <person name="Aburatani S."/>
            <person name="Fujibuchi W."/>
        </authorList>
    </citation>
    <scope>NUCLEOTIDE SEQUENCE [LARGE SCALE GENOMIC DNA]</scope>
    <source>
        <strain evidence="5 6">JPCC DA0580</strain>
    </source>
</reference>
<dbReference type="GO" id="GO:0006623">
    <property type="term" value="P:protein targeting to vacuole"/>
    <property type="evidence" value="ECO:0007669"/>
    <property type="project" value="TreeGrafter"/>
</dbReference>
<evidence type="ECO:0000256" key="1">
    <source>
        <dbReference type="ARBA" id="ARBA00006545"/>
    </source>
</evidence>
<gene>
    <name evidence="5" type="ORF">FisN_17Lu232</name>
</gene>
<name>A0A1Z5KIA6_FISSO</name>
<comment type="similarity">
    <text evidence="1">Belongs to the VPS13 family.</text>
</comment>
<keyword evidence="6" id="KW-1185">Reference proteome</keyword>
<evidence type="ECO:0000313" key="5">
    <source>
        <dbReference type="EMBL" id="GAX25822.1"/>
    </source>
</evidence>
<feature type="region of interest" description="Disordered" evidence="3">
    <location>
        <begin position="108"/>
        <end position="132"/>
    </location>
</feature>
<dbReference type="EMBL" id="BDSP01000233">
    <property type="protein sequence ID" value="GAX25822.1"/>
    <property type="molecule type" value="Genomic_DNA"/>
</dbReference>
<evidence type="ECO:0000313" key="6">
    <source>
        <dbReference type="Proteomes" id="UP000198406"/>
    </source>
</evidence>
<keyword evidence="2" id="KW-0813">Transport</keyword>
<proteinExistence type="inferred from homology"/>
<dbReference type="Proteomes" id="UP000198406">
    <property type="component" value="Unassembled WGS sequence"/>
</dbReference>
<comment type="caution">
    <text evidence="5">The sequence shown here is derived from an EMBL/GenBank/DDBJ whole genome shotgun (WGS) entry which is preliminary data.</text>
</comment>
<dbReference type="PANTHER" id="PTHR16166">
    <property type="entry name" value="VACUOLAR PROTEIN SORTING-ASSOCIATED PROTEIN VPS13"/>
    <property type="match status" value="1"/>
</dbReference>
<dbReference type="Pfam" id="PF12624">
    <property type="entry name" value="VPS13_N"/>
    <property type="match status" value="1"/>
</dbReference>
<dbReference type="GO" id="GO:0045053">
    <property type="term" value="P:protein retention in Golgi apparatus"/>
    <property type="evidence" value="ECO:0007669"/>
    <property type="project" value="TreeGrafter"/>
</dbReference>
<organism evidence="5 6">
    <name type="scientific">Fistulifera solaris</name>
    <name type="common">Oleaginous diatom</name>
    <dbReference type="NCBI Taxonomy" id="1519565"/>
    <lineage>
        <taxon>Eukaryota</taxon>
        <taxon>Sar</taxon>
        <taxon>Stramenopiles</taxon>
        <taxon>Ochrophyta</taxon>
        <taxon>Bacillariophyta</taxon>
        <taxon>Bacillariophyceae</taxon>
        <taxon>Bacillariophycidae</taxon>
        <taxon>Naviculales</taxon>
        <taxon>Naviculaceae</taxon>
        <taxon>Fistulifera</taxon>
    </lineage>
</organism>
<sequence>MFERYLTDVLTTHFGHLIDGFDKDRIRLSAWNGELVLSDLALRRDALDHWVTNCPIHVCYGRIGNMEIRIPWKFLRSRLRWRTSESSLNDDLPCTVVFSDIQILVTPRGEARTDDSDERESEVVEDASPEEKQRKLEEAVQAALNKHLLKRAASASLPAAKGSFLAVWIHERVAEIISNLVVTVRNVHVRYEDPGDCLGFARYLGSNNPPIRYRPSFSVGVLLREFMVHSASKDPPSSTRDQVVAFKDLAAYWDSSCILASDLKTRTVRGIMASPDLFYREAFRLLEEGALPASFMSESENSTFQSRHTYLLDPFSPSIQIALSSETTMSKATSESAADGALPRCSTIDVYFPTFQIILSQSLLEDLGYLRKSLAVWNNFIQSLSIEKTLAKLTELRPTQSPLMSPRQWWRYALQVVIAFESQGKDHRTSVIMRKRRRGWLGVAQILRKRKMYRTFYQNMFLGENDEVQLGCHFELTRLEDELTVAEIVAFRIHTYEALRGTSDKVFKRSGDMSKFERNFKTSSLADDMLSFQHRKSAFIEMAEFLDREDSSKRIPSSASGEFKPVCTTSMKCAEFGLRIDDHRHRCRKRQPVVRLSFALLQELEVFRDGSWSMSNIVGDLIVKDFMVIPSPDQRKPLPYLLSSRTNFNDVEEGRGFEIIGKFFKETVAVRIQRAFSKEQSMIFTSKTSVVVRVHPLEIVYVTKPLEALTRIFHTANVDFKDDYHHTLVRLRKWKNEKQKRLYLAMIHKEQIFSVDLDLAGPSILFPESSADGCLMVVIDLGRLKFTTIIEASNPIDSERVEQYWKLDLSQIQVLRCSVNNYRDLSGLALATRENCLRRSMESIIEPFGVSFKIENMTRQGSLDQTHIRIFAELPRLAFNLTSSTIGLFRSLCQQWHDRRQEMGPTRGKNIVNPVGGLDSKSSFTYLKVTLEFVVPLFQIYVEKDTGKFGGKANASSTPLFHLNLTEMGVSFVSETLSTGTLLSSNMSLHRLTMKDLYQQAGNDFSLMIASVDPTLIQANWSKQTHLGQSSNLVSVQYGSESNSGKGTSEMSNYLIVKFHELFIEWNPESIGTIHKAMQSSHGYLDAARSEVDSSFYFDADEDDYFDAESEVSDSSVDTFVLSEISESVVSSSMELKNEDIGTPQLRSLPFLGSPRGLFQAPWGKNAAKVALPSDVDISRNLEASHFPDIKPILVTFEMKRLRINFNKEVRHRRVFAVEMEFCRVNYQRKPKGGYHIKAVFENFSLTDPGSLDNKTLYRELIGLKADTNKSMPTSSFELNFSKNPRIRKYLSTSDRHDGIVEDCVSVDIPNGNLYGYDSKIEANLSPMKFVFLQQLWLEIIDYFFEGIVGYEVWGATRPQPFDPAQLEEEAIDAIEKFGVNAFVIYAAAPTILIPVSYCSTDFIRFESEKLWIRNHFECGPMRSSEIHRVARGPLMQWYNNVSVSSTNIRLSNANGSIICGEDEAPDGHVQISWPAGRTASMNFPRCIF</sequence>
<evidence type="ECO:0000259" key="4">
    <source>
        <dbReference type="Pfam" id="PF12624"/>
    </source>
</evidence>
<evidence type="ECO:0000256" key="2">
    <source>
        <dbReference type="ARBA" id="ARBA00022448"/>
    </source>
</evidence>
<dbReference type="PANTHER" id="PTHR16166:SF93">
    <property type="entry name" value="INTERMEMBRANE LIPID TRANSFER PROTEIN VPS13"/>
    <property type="match status" value="1"/>
</dbReference>
<dbReference type="OrthoDB" id="39482at2759"/>
<dbReference type="InParanoid" id="A0A1Z5KIA6"/>
<dbReference type="InterPro" id="IPR026854">
    <property type="entry name" value="VPS13_N"/>
</dbReference>
<feature type="domain" description="Chorein N-terminal" evidence="4">
    <location>
        <begin position="1"/>
        <end position="521"/>
    </location>
</feature>
<dbReference type="InterPro" id="IPR026847">
    <property type="entry name" value="VPS13"/>
</dbReference>
<feature type="compositionally biased region" description="Acidic residues" evidence="3">
    <location>
        <begin position="115"/>
        <end position="128"/>
    </location>
</feature>
<accession>A0A1Z5KIA6</accession>